<proteinExistence type="inferred from homology"/>
<organism evidence="17 18">
    <name type="scientific">Parascedosporium putredinis</name>
    <dbReference type="NCBI Taxonomy" id="1442378"/>
    <lineage>
        <taxon>Eukaryota</taxon>
        <taxon>Fungi</taxon>
        <taxon>Dikarya</taxon>
        <taxon>Ascomycota</taxon>
        <taxon>Pezizomycotina</taxon>
        <taxon>Sordariomycetes</taxon>
        <taxon>Hypocreomycetidae</taxon>
        <taxon>Microascales</taxon>
        <taxon>Microascaceae</taxon>
        <taxon>Parascedosporium</taxon>
    </lineage>
</organism>
<name>A0A9P1MDZ2_9PEZI</name>
<dbReference type="SUPFAM" id="SSF53448">
    <property type="entry name" value="Nucleotide-diphospho-sugar transferases"/>
    <property type="match status" value="1"/>
</dbReference>
<feature type="transmembrane region" description="Helical" evidence="16">
    <location>
        <begin position="303"/>
        <end position="323"/>
    </location>
</feature>
<dbReference type="AlphaFoldDB" id="A0A9P1MDZ2"/>
<evidence type="ECO:0000256" key="8">
    <source>
        <dbReference type="ARBA" id="ARBA00022679"/>
    </source>
</evidence>
<comment type="pathway">
    <text evidence="2">Lipid metabolism; sphingolipid metabolism.</text>
</comment>
<keyword evidence="7" id="KW-0328">Glycosyltransferase</keyword>
<accession>A0A9P1MDZ2</accession>
<comment type="subcellular location">
    <subcellularLocation>
        <location evidence="1">Membrane</location>
        <topology evidence="1">Multi-pass membrane protein</topology>
    </subcellularLocation>
</comment>
<keyword evidence="9 16" id="KW-0812">Transmembrane</keyword>
<evidence type="ECO:0000256" key="16">
    <source>
        <dbReference type="SAM" id="Phobius"/>
    </source>
</evidence>
<feature type="transmembrane region" description="Helical" evidence="16">
    <location>
        <begin position="329"/>
        <end position="346"/>
    </location>
</feature>
<evidence type="ECO:0000256" key="13">
    <source>
        <dbReference type="ARBA" id="ARBA00031543"/>
    </source>
</evidence>
<protein>
    <recommendedName>
        <fullName evidence="6">Ceramide glucosyltransferase</fullName>
        <ecNumber evidence="5">2.4.1.80</ecNumber>
    </recommendedName>
    <alternativeName>
        <fullName evidence="13">Glucosylceramide synthase</fullName>
    </alternativeName>
    <alternativeName>
        <fullName evidence="14">UDP-glucose ceramide glucosyltransferase</fullName>
    </alternativeName>
    <alternativeName>
        <fullName evidence="12">UDP-glucose:N-acylsphingosine D-glucosyltransferase</fullName>
    </alternativeName>
</protein>
<evidence type="ECO:0000256" key="11">
    <source>
        <dbReference type="ARBA" id="ARBA00023136"/>
    </source>
</evidence>
<dbReference type="PANTHER" id="PTHR12726">
    <property type="entry name" value="CERAMIDE GLUCOSYLTRANSFERASE"/>
    <property type="match status" value="1"/>
</dbReference>
<dbReference type="Gene3D" id="3.90.550.10">
    <property type="entry name" value="Spore Coat Polysaccharide Biosynthesis Protein SpsA, Chain A"/>
    <property type="match status" value="1"/>
</dbReference>
<dbReference type="InterPro" id="IPR025993">
    <property type="entry name" value="Ceramide_glucosylTrfase"/>
</dbReference>
<dbReference type="Proteomes" id="UP000838763">
    <property type="component" value="Unassembled WGS sequence"/>
</dbReference>
<evidence type="ECO:0000256" key="14">
    <source>
        <dbReference type="ARBA" id="ARBA00032575"/>
    </source>
</evidence>
<evidence type="ECO:0000256" key="3">
    <source>
        <dbReference type="ARBA" id="ARBA00004991"/>
    </source>
</evidence>
<dbReference type="GO" id="GO:0016020">
    <property type="term" value="C:membrane"/>
    <property type="evidence" value="ECO:0007669"/>
    <property type="project" value="UniProtKB-SubCell"/>
</dbReference>
<evidence type="ECO:0000256" key="5">
    <source>
        <dbReference type="ARBA" id="ARBA00012699"/>
    </source>
</evidence>
<dbReference type="Pfam" id="PF13506">
    <property type="entry name" value="Glyco_transf_21"/>
    <property type="match status" value="1"/>
</dbReference>
<evidence type="ECO:0000256" key="7">
    <source>
        <dbReference type="ARBA" id="ARBA00022676"/>
    </source>
</evidence>
<dbReference type="OrthoDB" id="1483400at2759"/>
<evidence type="ECO:0000256" key="2">
    <source>
        <dbReference type="ARBA" id="ARBA00004760"/>
    </source>
</evidence>
<keyword evidence="11 16" id="KW-0472">Membrane</keyword>
<keyword evidence="8" id="KW-0808">Transferase</keyword>
<gene>
    <name evidence="17" type="ORF">PPNO1_LOCUS9495</name>
</gene>
<comment type="pathway">
    <text evidence="3">Sphingolipid metabolism.</text>
</comment>
<evidence type="ECO:0000256" key="6">
    <source>
        <dbReference type="ARBA" id="ARBA00019988"/>
    </source>
</evidence>
<evidence type="ECO:0000256" key="10">
    <source>
        <dbReference type="ARBA" id="ARBA00022989"/>
    </source>
</evidence>
<evidence type="ECO:0000256" key="12">
    <source>
        <dbReference type="ARBA" id="ARBA00031017"/>
    </source>
</evidence>
<evidence type="ECO:0000256" key="1">
    <source>
        <dbReference type="ARBA" id="ARBA00004141"/>
    </source>
</evidence>
<reference evidence="17" key="1">
    <citation type="submission" date="2022-11" db="EMBL/GenBank/DDBJ databases">
        <authorList>
            <person name="Scott C."/>
            <person name="Bruce N."/>
        </authorList>
    </citation>
    <scope>NUCLEOTIDE SEQUENCE</scope>
</reference>
<comment type="caution">
    <text evidence="17">The sequence shown here is derived from an EMBL/GenBank/DDBJ whole genome shotgun (WGS) entry which is preliminary data.</text>
</comment>
<evidence type="ECO:0000256" key="4">
    <source>
        <dbReference type="ARBA" id="ARBA00006739"/>
    </source>
</evidence>
<dbReference type="EC" id="2.4.1.80" evidence="5"/>
<evidence type="ECO:0000256" key="9">
    <source>
        <dbReference type="ARBA" id="ARBA00022692"/>
    </source>
</evidence>
<evidence type="ECO:0000256" key="15">
    <source>
        <dbReference type="SAM" id="MobiDB-lite"/>
    </source>
</evidence>
<dbReference type="GO" id="GO:0008120">
    <property type="term" value="F:ceramide glucosyltransferase activity"/>
    <property type="evidence" value="ECO:0007669"/>
    <property type="project" value="UniProtKB-EC"/>
</dbReference>
<evidence type="ECO:0000313" key="17">
    <source>
        <dbReference type="EMBL" id="CAI4219954.1"/>
    </source>
</evidence>
<dbReference type="EMBL" id="CALLCH030000021">
    <property type="protein sequence ID" value="CAI4219954.1"/>
    <property type="molecule type" value="Genomic_DNA"/>
</dbReference>
<sequence>MSNLSEETREGPARERKQTRPVPDEALPHVTIIRPCKDADPLLRECLASAFQQNYPSSRLSIALCVSSRTDAAFPAVQEAAAHHADFRVRVYVEEEEDAGATASLGPNPKVRNMSRAYRNAESDIVWILDSNTWVEPDACRRMVEELQGLGGGDKARPYKMVLHMPIAINVAAEYDACGALEEVHAAGSFARLYTAINVLGVGPCVTGKSTMFRRSDLDRRACTLLRCREAAATPGPRCNHNGLEGAAAEGPTRGKHCLIADQVAIQPVRIGYRGFMHRRVRWIRCRKYEYWPGTLMEQWVECILFSGVIAHAVGGALALALARDPPTWASFGGLWALSMLGWAALDWSTGLLLRRYCLGRLAAACPGPSSGAWRGRARLAVVVLVGAAGGGVESGVAGGDLLGEYVGVEGRKYKMLFNGRAKDY</sequence>
<dbReference type="InterPro" id="IPR029044">
    <property type="entry name" value="Nucleotide-diphossugar_trans"/>
</dbReference>
<comment type="similarity">
    <text evidence="4">Belongs to the glycosyltransferase 2 family.</text>
</comment>
<keyword evidence="18" id="KW-1185">Reference proteome</keyword>
<dbReference type="PANTHER" id="PTHR12726:SF0">
    <property type="entry name" value="CERAMIDE GLUCOSYLTRANSFERASE"/>
    <property type="match status" value="1"/>
</dbReference>
<dbReference type="GO" id="GO:0006679">
    <property type="term" value="P:glucosylceramide biosynthetic process"/>
    <property type="evidence" value="ECO:0007669"/>
    <property type="project" value="TreeGrafter"/>
</dbReference>
<keyword evidence="10 16" id="KW-1133">Transmembrane helix</keyword>
<evidence type="ECO:0000313" key="18">
    <source>
        <dbReference type="Proteomes" id="UP000838763"/>
    </source>
</evidence>
<feature type="region of interest" description="Disordered" evidence="15">
    <location>
        <begin position="1"/>
        <end position="26"/>
    </location>
</feature>